<reference evidence="1 2" key="1">
    <citation type="submission" date="2023-08" db="EMBL/GenBank/DDBJ databases">
        <title>Pathogen: clinical or host-associated sample.</title>
        <authorList>
            <person name="Hergert J."/>
            <person name="Casey R."/>
            <person name="Wagner J."/>
            <person name="Young E.L."/>
            <person name="Oakeson K.F."/>
        </authorList>
    </citation>
    <scope>NUCLEOTIDE SEQUENCE [LARGE SCALE GENOMIC DNA]</scope>
    <source>
        <strain evidence="1 2">UPHL-collab-2</strain>
    </source>
</reference>
<accession>A0ABY9K8E2</accession>
<sequence length="358" mass="41714">MHVTTRRHVTGDGFQEWFAISPLLSDHRQKAGNASVRRTNERFIALCCDPSRARDARSLKHLQRPSERQVEQTLYRFDRNPPDAGRCLSHLYAIFSRYRPNWGWCRQCFTPEEEARTRNAGDPRRATLESFAQIYFEHPNCSGGRDTFLHWLPRGLELTFLNAEHDYFPMEGAMRLGLWRWPKEEQDGLRALFSSVASNWFDGGDPAPFERVMRKSGRDMDSFVSIRIVEALLMLRVDPFDLFSWLARANSTRARAVLVDLTIHEHLVDEAAYYVLDNATEEPLLRNGIRALDRLALDALARIVTDNRLMRLWAWADREDRALARRIEDTEPLRMQRAFRLTATERRRDRATVRAALA</sequence>
<name>A0ABY9K8E2_9HYPH</name>
<dbReference type="EMBL" id="CP132314">
    <property type="protein sequence ID" value="WLS03899.1"/>
    <property type="molecule type" value="Genomic_DNA"/>
</dbReference>
<organism evidence="1 2">
    <name type="scientific">Shinella oryzae</name>
    <dbReference type="NCBI Taxonomy" id="2871820"/>
    <lineage>
        <taxon>Bacteria</taxon>
        <taxon>Pseudomonadati</taxon>
        <taxon>Pseudomonadota</taxon>
        <taxon>Alphaproteobacteria</taxon>
        <taxon>Hyphomicrobiales</taxon>
        <taxon>Rhizobiaceae</taxon>
        <taxon>Shinella</taxon>
    </lineage>
</organism>
<dbReference type="RefSeq" id="WP_306159691.1">
    <property type="nucleotide sequence ID" value="NZ_CP132314.1"/>
</dbReference>
<dbReference type="Proteomes" id="UP001225788">
    <property type="component" value="Chromosome"/>
</dbReference>
<gene>
    <name evidence="1" type="ORF">Q9315_04555</name>
</gene>
<evidence type="ECO:0000313" key="1">
    <source>
        <dbReference type="EMBL" id="WLS03899.1"/>
    </source>
</evidence>
<protein>
    <submittedName>
        <fullName evidence="1">Uncharacterized protein</fullName>
    </submittedName>
</protein>
<proteinExistence type="predicted"/>
<keyword evidence="2" id="KW-1185">Reference proteome</keyword>
<evidence type="ECO:0000313" key="2">
    <source>
        <dbReference type="Proteomes" id="UP001225788"/>
    </source>
</evidence>